<dbReference type="PROSITE" id="PS51808">
    <property type="entry name" value="CHCH"/>
    <property type="match status" value="1"/>
</dbReference>
<dbReference type="EMBL" id="KB007805">
    <property type="protein sequence ID" value="ELR25158.1"/>
    <property type="molecule type" value="Genomic_DNA"/>
</dbReference>
<keyword evidence="3 5" id="KW-0496">Mitochondrion</keyword>
<evidence type="ECO:0000313" key="6">
    <source>
        <dbReference type="EMBL" id="ELR25158.1"/>
    </source>
</evidence>
<dbReference type="AlphaFoldDB" id="L8HKH0"/>
<dbReference type="GeneID" id="14926201"/>
<evidence type="ECO:0000256" key="5">
    <source>
        <dbReference type="RuleBase" id="RU364104"/>
    </source>
</evidence>
<dbReference type="GO" id="GO:0005739">
    <property type="term" value="C:mitochondrion"/>
    <property type="evidence" value="ECO:0007669"/>
    <property type="project" value="UniProtKB-SubCell"/>
</dbReference>
<comment type="similarity">
    <text evidence="2 5">Belongs to the CMC family.</text>
</comment>
<dbReference type="OrthoDB" id="532630at2759"/>
<keyword evidence="4" id="KW-1015">Disulfide bond</keyword>
<dbReference type="RefSeq" id="XP_004367913.1">
    <property type="nucleotide sequence ID" value="XM_004367856.1"/>
</dbReference>
<reference evidence="6 7" key="1">
    <citation type="journal article" date="2013" name="Genome Biol.">
        <title>Genome of Acanthamoeba castellanii highlights extensive lateral gene transfer and early evolution of tyrosine kinase signaling.</title>
        <authorList>
            <person name="Clarke M."/>
            <person name="Lohan A.J."/>
            <person name="Liu B."/>
            <person name="Lagkouvardos I."/>
            <person name="Roy S."/>
            <person name="Zafar N."/>
            <person name="Bertelli C."/>
            <person name="Schilde C."/>
            <person name="Kianianmomeni A."/>
            <person name="Burglin T.R."/>
            <person name="Frech C."/>
            <person name="Turcotte B."/>
            <person name="Kopec K.O."/>
            <person name="Synnott J.M."/>
            <person name="Choo C."/>
            <person name="Paponov I."/>
            <person name="Finkler A."/>
            <person name="Soon Heng Tan C."/>
            <person name="Hutchins A.P."/>
            <person name="Weinmeier T."/>
            <person name="Rattei T."/>
            <person name="Chu J.S."/>
            <person name="Gimenez G."/>
            <person name="Irimia M."/>
            <person name="Rigden D.J."/>
            <person name="Fitzpatrick D.A."/>
            <person name="Lorenzo-Morales J."/>
            <person name="Bateman A."/>
            <person name="Chiu C.H."/>
            <person name="Tang P."/>
            <person name="Hegemann P."/>
            <person name="Fromm H."/>
            <person name="Raoult D."/>
            <person name="Greub G."/>
            <person name="Miranda-Saavedra D."/>
            <person name="Chen N."/>
            <person name="Nash P."/>
            <person name="Ginger M.L."/>
            <person name="Horn M."/>
            <person name="Schaap P."/>
            <person name="Caler L."/>
            <person name="Loftus B."/>
        </authorList>
    </citation>
    <scope>NUCLEOTIDE SEQUENCE [LARGE SCALE GENOMIC DNA]</scope>
    <source>
        <strain evidence="6 7">Neff</strain>
    </source>
</reference>
<keyword evidence="7" id="KW-1185">Reference proteome</keyword>
<dbReference type="PANTHER" id="PTHR22977">
    <property type="entry name" value="COX ASSEMBLY MITOCHONDRIAL PROTEIN"/>
    <property type="match status" value="1"/>
</dbReference>
<proteinExistence type="inferred from homology"/>
<evidence type="ECO:0000313" key="7">
    <source>
        <dbReference type="Proteomes" id="UP000011083"/>
    </source>
</evidence>
<sequence>MHPPLAGHPMCRKVILELDKCHKERTVAKFFGACNAERAAVDACLQEEYNMQYDRRNRHRKLRKLKEAIAAESEESN</sequence>
<comment type="subcellular location">
    <subcellularLocation>
        <location evidence="1 5">Mitochondrion</location>
    </subcellularLocation>
</comment>
<dbReference type="KEGG" id="acan:ACA1_288790"/>
<accession>L8HKH0</accession>
<dbReference type="PANTHER" id="PTHR22977:SF1">
    <property type="entry name" value="COX ASSEMBLY MITOCHONDRIAL PROTEIN 2 HOMOLOG"/>
    <property type="match status" value="1"/>
</dbReference>
<dbReference type="OMA" id="HSEKPIG"/>
<protein>
    <recommendedName>
        <fullName evidence="5">COX assembly mitochondrial protein</fullName>
    </recommendedName>
</protein>
<dbReference type="InterPro" id="IPR013892">
    <property type="entry name" value="Cyt_c_biogenesis_Cmc1-like"/>
</dbReference>
<dbReference type="VEuPathDB" id="AmoebaDB:ACA1_288790"/>
<evidence type="ECO:0000256" key="4">
    <source>
        <dbReference type="ARBA" id="ARBA00023157"/>
    </source>
</evidence>
<dbReference type="Pfam" id="PF08583">
    <property type="entry name" value="Cmc1"/>
    <property type="match status" value="1"/>
</dbReference>
<dbReference type="Proteomes" id="UP000011083">
    <property type="component" value="Unassembled WGS sequence"/>
</dbReference>
<organism evidence="6 7">
    <name type="scientific">Acanthamoeba castellanii (strain ATCC 30010 / Neff)</name>
    <dbReference type="NCBI Taxonomy" id="1257118"/>
    <lineage>
        <taxon>Eukaryota</taxon>
        <taxon>Amoebozoa</taxon>
        <taxon>Discosea</taxon>
        <taxon>Longamoebia</taxon>
        <taxon>Centramoebida</taxon>
        <taxon>Acanthamoebidae</taxon>
        <taxon>Acanthamoeba</taxon>
    </lineage>
</organism>
<evidence type="ECO:0000256" key="1">
    <source>
        <dbReference type="ARBA" id="ARBA00004173"/>
    </source>
</evidence>
<evidence type="ECO:0000256" key="3">
    <source>
        <dbReference type="ARBA" id="ARBA00023128"/>
    </source>
</evidence>
<gene>
    <name evidence="6" type="ORF">ACA1_288790</name>
</gene>
<name>L8HKH0_ACACF</name>
<evidence type="ECO:0000256" key="2">
    <source>
        <dbReference type="ARBA" id="ARBA00007347"/>
    </source>
</evidence>